<comment type="caution">
    <text evidence="1">The sequence shown here is derived from an EMBL/GenBank/DDBJ whole genome shotgun (WGS) entry which is preliminary data.</text>
</comment>
<protein>
    <submittedName>
        <fullName evidence="1">Uncharacterized protein</fullName>
    </submittedName>
</protein>
<dbReference type="RefSeq" id="WP_201661697.1">
    <property type="nucleotide sequence ID" value="NZ_CAJHCS010000051.1"/>
</dbReference>
<organism evidence="1 2">
    <name type="scientific">Paraburkholderia sabiae</name>
    <dbReference type="NCBI Taxonomy" id="273251"/>
    <lineage>
        <taxon>Bacteria</taxon>
        <taxon>Pseudomonadati</taxon>
        <taxon>Pseudomonadota</taxon>
        <taxon>Betaproteobacteria</taxon>
        <taxon>Burkholderiales</taxon>
        <taxon>Burkholderiaceae</taxon>
        <taxon>Paraburkholderia</taxon>
    </lineage>
</organism>
<dbReference type="EMBL" id="JAZHGC010000081">
    <property type="protein sequence ID" value="MEM5292297.1"/>
    <property type="molecule type" value="Genomic_DNA"/>
</dbReference>
<keyword evidence="2" id="KW-1185">Reference proteome</keyword>
<evidence type="ECO:0000313" key="1">
    <source>
        <dbReference type="EMBL" id="MEM5292297.1"/>
    </source>
</evidence>
<proteinExistence type="predicted"/>
<sequence length="155" mass="18075">MDKIQYLEDMKAELAQALGEAIWAFAMIERVTYSYMKKLSSDRLDELMGGQQFKTRTDLVIKLVERLKGQEKEKAVALRHLKEAQNLAIERNLLAHNPWQIWIDLDESKFKSEIRKFNDETKKADLEKVRDFRERAGDVASTLEYVLGDLRFPGP</sequence>
<reference evidence="1 2" key="1">
    <citation type="submission" date="2024-01" db="EMBL/GenBank/DDBJ databases">
        <title>The diversity of rhizobia nodulating Mimosa spp. in eleven states of Brazil covering several biomes is determined by host plant, location, and edaphic factors.</title>
        <authorList>
            <person name="Rouws L."/>
            <person name="Barauna A."/>
            <person name="Beukes C."/>
            <person name="De Faria S.M."/>
            <person name="Gross E."/>
            <person name="Dos Reis Junior F.B."/>
            <person name="Simon M."/>
            <person name="Maluk M."/>
            <person name="Odee D.W."/>
            <person name="Kenicer G."/>
            <person name="Young J.P.W."/>
            <person name="Reis V.M."/>
            <person name="Zilli J."/>
            <person name="James E.K."/>
        </authorList>
    </citation>
    <scope>NUCLEOTIDE SEQUENCE [LARGE SCALE GENOMIC DNA]</scope>
    <source>
        <strain evidence="1 2">JPY77</strain>
    </source>
</reference>
<evidence type="ECO:0000313" key="2">
    <source>
        <dbReference type="Proteomes" id="UP001494588"/>
    </source>
</evidence>
<dbReference type="Proteomes" id="UP001494588">
    <property type="component" value="Unassembled WGS sequence"/>
</dbReference>
<gene>
    <name evidence="1" type="ORF">V4C55_42145</name>
</gene>
<name>A0ABU9QS25_9BURK</name>
<accession>A0ABU9QS25</accession>